<name>A0A4S8KPN9_DENBC</name>
<accession>A0A4S8KPN9</accession>
<organism evidence="1 2">
    <name type="scientific">Dendrothele bispora (strain CBS 962.96)</name>
    <dbReference type="NCBI Taxonomy" id="1314807"/>
    <lineage>
        <taxon>Eukaryota</taxon>
        <taxon>Fungi</taxon>
        <taxon>Dikarya</taxon>
        <taxon>Basidiomycota</taxon>
        <taxon>Agaricomycotina</taxon>
        <taxon>Agaricomycetes</taxon>
        <taxon>Agaricomycetidae</taxon>
        <taxon>Agaricales</taxon>
        <taxon>Agaricales incertae sedis</taxon>
        <taxon>Dendrothele</taxon>
    </lineage>
</organism>
<evidence type="ECO:0000313" key="2">
    <source>
        <dbReference type="Proteomes" id="UP000297245"/>
    </source>
</evidence>
<keyword evidence="2" id="KW-1185">Reference proteome</keyword>
<evidence type="ECO:0000313" key="1">
    <source>
        <dbReference type="EMBL" id="THU77647.1"/>
    </source>
</evidence>
<dbReference type="Proteomes" id="UP000297245">
    <property type="component" value="Unassembled WGS sequence"/>
</dbReference>
<dbReference type="AlphaFoldDB" id="A0A4S8KPN9"/>
<proteinExistence type="predicted"/>
<feature type="non-terminal residue" evidence="1">
    <location>
        <position position="1"/>
    </location>
</feature>
<gene>
    <name evidence="1" type="ORF">K435DRAFT_786600</name>
</gene>
<reference evidence="1 2" key="1">
    <citation type="journal article" date="2019" name="Nat. Ecol. Evol.">
        <title>Megaphylogeny resolves global patterns of mushroom evolution.</title>
        <authorList>
            <person name="Varga T."/>
            <person name="Krizsan K."/>
            <person name="Foldi C."/>
            <person name="Dima B."/>
            <person name="Sanchez-Garcia M."/>
            <person name="Sanchez-Ramirez S."/>
            <person name="Szollosi G.J."/>
            <person name="Szarkandi J.G."/>
            <person name="Papp V."/>
            <person name="Albert L."/>
            <person name="Andreopoulos W."/>
            <person name="Angelini C."/>
            <person name="Antonin V."/>
            <person name="Barry K.W."/>
            <person name="Bougher N.L."/>
            <person name="Buchanan P."/>
            <person name="Buyck B."/>
            <person name="Bense V."/>
            <person name="Catcheside P."/>
            <person name="Chovatia M."/>
            <person name="Cooper J."/>
            <person name="Damon W."/>
            <person name="Desjardin D."/>
            <person name="Finy P."/>
            <person name="Geml J."/>
            <person name="Haridas S."/>
            <person name="Hughes K."/>
            <person name="Justo A."/>
            <person name="Karasinski D."/>
            <person name="Kautmanova I."/>
            <person name="Kiss B."/>
            <person name="Kocsube S."/>
            <person name="Kotiranta H."/>
            <person name="LaButti K.M."/>
            <person name="Lechner B.E."/>
            <person name="Liimatainen K."/>
            <person name="Lipzen A."/>
            <person name="Lukacs Z."/>
            <person name="Mihaltcheva S."/>
            <person name="Morgado L.N."/>
            <person name="Niskanen T."/>
            <person name="Noordeloos M.E."/>
            <person name="Ohm R.A."/>
            <person name="Ortiz-Santana B."/>
            <person name="Ovrebo C."/>
            <person name="Racz N."/>
            <person name="Riley R."/>
            <person name="Savchenko A."/>
            <person name="Shiryaev A."/>
            <person name="Soop K."/>
            <person name="Spirin V."/>
            <person name="Szebenyi C."/>
            <person name="Tomsovsky M."/>
            <person name="Tulloss R.E."/>
            <person name="Uehling J."/>
            <person name="Grigoriev I.V."/>
            <person name="Vagvolgyi C."/>
            <person name="Papp T."/>
            <person name="Martin F.M."/>
            <person name="Miettinen O."/>
            <person name="Hibbett D.S."/>
            <person name="Nagy L.G."/>
        </authorList>
    </citation>
    <scope>NUCLEOTIDE SEQUENCE [LARGE SCALE GENOMIC DNA]</scope>
    <source>
        <strain evidence="1 2">CBS 962.96</strain>
    </source>
</reference>
<protein>
    <submittedName>
        <fullName evidence="1">Uncharacterized protein</fullName>
    </submittedName>
</protein>
<sequence>TKTLDFRFISGVSVYNMRSLMMLSSLSDHENKTLLIFSSHTLGWSRSVVKVCYTY</sequence>
<dbReference type="EMBL" id="ML180375">
    <property type="protein sequence ID" value="THU77647.1"/>
    <property type="molecule type" value="Genomic_DNA"/>
</dbReference>